<dbReference type="RefSeq" id="WP_053178888.1">
    <property type="nucleotide sequence ID" value="NZ_LGIA01000010.1"/>
</dbReference>
<accession>A0A0L8VFL8</accession>
<dbReference type="STRING" id="1409788.NC99_01920"/>
<organism evidence="1 2">
    <name type="scientific">Sunxiuqinia dokdonensis</name>
    <dbReference type="NCBI Taxonomy" id="1409788"/>
    <lineage>
        <taxon>Bacteria</taxon>
        <taxon>Pseudomonadati</taxon>
        <taxon>Bacteroidota</taxon>
        <taxon>Bacteroidia</taxon>
        <taxon>Marinilabiliales</taxon>
        <taxon>Prolixibacteraceae</taxon>
        <taxon>Sunxiuqinia</taxon>
    </lineage>
</organism>
<gene>
    <name evidence="1" type="ORF">NC99_01920</name>
</gene>
<evidence type="ECO:0000313" key="1">
    <source>
        <dbReference type="EMBL" id="KOH46982.1"/>
    </source>
</evidence>
<name>A0A0L8VFL8_9BACT</name>
<keyword evidence="2" id="KW-1185">Reference proteome</keyword>
<dbReference type="AlphaFoldDB" id="A0A0L8VFL8"/>
<comment type="caution">
    <text evidence="1">The sequence shown here is derived from an EMBL/GenBank/DDBJ whole genome shotgun (WGS) entry which is preliminary data.</text>
</comment>
<protein>
    <submittedName>
        <fullName evidence="1">Uncharacterized protein</fullName>
    </submittedName>
</protein>
<sequence>MEDYIFILIAIVLSIFGAINQNKKKRMEQMTDDEPEPEHGSSFFDEIFDDPMFREEPKPQPVREPIVVKRPPIVPEKKIPAPHLQRQPLRSTLVKKTEIGDAIDKNKIASSLTQTETVDQSDRASILSDFSLRKAVIYAEILERKY</sequence>
<reference evidence="2" key="1">
    <citation type="submission" date="2015-07" db="EMBL/GenBank/DDBJ databases">
        <title>Genome sequencing of Sunxiuqinia dokdonensis strain SK.</title>
        <authorList>
            <person name="Ahn S."/>
            <person name="Kim B.-C."/>
        </authorList>
    </citation>
    <scope>NUCLEOTIDE SEQUENCE [LARGE SCALE GENOMIC DNA]</scope>
    <source>
        <strain evidence="2">SK</strain>
    </source>
</reference>
<dbReference type="EMBL" id="LGIA01000010">
    <property type="protein sequence ID" value="KOH46982.1"/>
    <property type="molecule type" value="Genomic_DNA"/>
</dbReference>
<proteinExistence type="predicted"/>
<evidence type="ECO:0000313" key="2">
    <source>
        <dbReference type="Proteomes" id="UP000036958"/>
    </source>
</evidence>
<dbReference type="Proteomes" id="UP000036958">
    <property type="component" value="Unassembled WGS sequence"/>
</dbReference>
<dbReference type="OrthoDB" id="1122488at2"/>